<dbReference type="Gramene" id="PSS26327">
    <property type="protein sequence ID" value="PSS26327"/>
    <property type="gene ID" value="CEY00_Acc07623"/>
</dbReference>
<dbReference type="Pfam" id="PF12552">
    <property type="entry name" value="DUF3741"/>
    <property type="match status" value="1"/>
</dbReference>
<feature type="domain" description="DUF3741" evidence="2">
    <location>
        <begin position="210"/>
        <end position="251"/>
    </location>
</feature>
<evidence type="ECO:0000256" key="1">
    <source>
        <dbReference type="SAM" id="MobiDB-lite"/>
    </source>
</evidence>
<comment type="caution">
    <text evidence="4">The sequence shown here is derived from an EMBL/GenBank/DDBJ whole genome shotgun (WGS) entry which is preliminary data.</text>
</comment>
<feature type="compositionally biased region" description="Basic and acidic residues" evidence="1">
    <location>
        <begin position="113"/>
        <end position="122"/>
    </location>
</feature>
<dbReference type="InterPro" id="IPR025486">
    <property type="entry name" value="DUF4378"/>
</dbReference>
<dbReference type="InterPro" id="IPR022212">
    <property type="entry name" value="DUF3741"/>
</dbReference>
<dbReference type="AlphaFoldDB" id="A0A2R6RCN9"/>
<reference evidence="4 5" key="1">
    <citation type="submission" date="2017-07" db="EMBL/GenBank/DDBJ databases">
        <title>An improved, manually edited Actinidia chinensis var. chinensis (kiwifruit) genome highlights the challenges associated with draft genomes and gene prediction in plants.</title>
        <authorList>
            <person name="Pilkington S."/>
            <person name="Crowhurst R."/>
            <person name="Hilario E."/>
            <person name="Nardozza S."/>
            <person name="Fraser L."/>
            <person name="Peng Y."/>
            <person name="Gunaseelan K."/>
            <person name="Simpson R."/>
            <person name="Tahir J."/>
            <person name="Deroles S."/>
            <person name="Templeton K."/>
            <person name="Luo Z."/>
            <person name="Davy M."/>
            <person name="Cheng C."/>
            <person name="Mcneilage M."/>
            <person name="Scaglione D."/>
            <person name="Liu Y."/>
            <person name="Zhang Q."/>
            <person name="Datson P."/>
            <person name="De Silva N."/>
            <person name="Gardiner S."/>
            <person name="Bassett H."/>
            <person name="Chagne D."/>
            <person name="Mccallum J."/>
            <person name="Dzierzon H."/>
            <person name="Deng C."/>
            <person name="Wang Y.-Y."/>
            <person name="Barron N."/>
            <person name="Manako K."/>
            <person name="Bowen J."/>
            <person name="Foster T."/>
            <person name="Erridge Z."/>
            <person name="Tiffin H."/>
            <person name="Waite C."/>
            <person name="Davies K."/>
            <person name="Grierson E."/>
            <person name="Laing W."/>
            <person name="Kirk R."/>
            <person name="Chen X."/>
            <person name="Wood M."/>
            <person name="Montefiori M."/>
            <person name="Brummell D."/>
            <person name="Schwinn K."/>
            <person name="Catanach A."/>
            <person name="Fullerton C."/>
            <person name="Li D."/>
            <person name="Meiyalaghan S."/>
            <person name="Nieuwenhuizen N."/>
            <person name="Read N."/>
            <person name="Prakash R."/>
            <person name="Hunter D."/>
            <person name="Zhang H."/>
            <person name="Mckenzie M."/>
            <person name="Knabel M."/>
            <person name="Harris A."/>
            <person name="Allan A."/>
            <person name="Chen A."/>
            <person name="Janssen B."/>
            <person name="Plunkett B."/>
            <person name="Dwamena C."/>
            <person name="Voogd C."/>
            <person name="Leif D."/>
            <person name="Lafferty D."/>
            <person name="Souleyre E."/>
            <person name="Varkonyi-Gasic E."/>
            <person name="Gambi F."/>
            <person name="Hanley J."/>
            <person name="Yao J.-L."/>
            <person name="Cheung J."/>
            <person name="David K."/>
            <person name="Warren B."/>
            <person name="Marsh K."/>
            <person name="Snowden K."/>
            <person name="Lin-Wang K."/>
            <person name="Brian L."/>
            <person name="Martinez-Sanchez M."/>
            <person name="Wang M."/>
            <person name="Ileperuma N."/>
            <person name="Macnee N."/>
            <person name="Campin R."/>
            <person name="Mcatee P."/>
            <person name="Drummond R."/>
            <person name="Espley R."/>
            <person name="Ireland H."/>
            <person name="Wu R."/>
            <person name="Atkinson R."/>
            <person name="Karunairetnam S."/>
            <person name="Bulley S."/>
            <person name="Chunkath S."/>
            <person name="Hanley Z."/>
            <person name="Storey R."/>
            <person name="Thrimawithana A."/>
            <person name="Thomson S."/>
            <person name="David C."/>
            <person name="Testolin R."/>
        </authorList>
    </citation>
    <scope>NUCLEOTIDE SEQUENCE [LARGE SCALE GENOMIC DNA]</scope>
    <source>
        <strain evidence="5">cv. Red5</strain>
        <tissue evidence="4">Young leaf</tissue>
    </source>
</reference>
<gene>
    <name evidence="4" type="ORF">CEY00_Acc07623</name>
</gene>
<dbReference type="PANTHER" id="PTHR47212">
    <property type="entry name" value="ADHESIN-LIKE PROTEIN, PUTATIVE (DUF3741)-RELATED"/>
    <property type="match status" value="1"/>
</dbReference>
<dbReference type="Pfam" id="PF14309">
    <property type="entry name" value="DUF4378"/>
    <property type="match status" value="1"/>
</dbReference>
<feature type="region of interest" description="Disordered" evidence="1">
    <location>
        <begin position="395"/>
        <end position="457"/>
    </location>
</feature>
<evidence type="ECO:0000259" key="2">
    <source>
        <dbReference type="Pfam" id="PF12552"/>
    </source>
</evidence>
<dbReference type="OrthoDB" id="770239at2759"/>
<feature type="compositionally biased region" description="Polar residues" evidence="1">
    <location>
        <begin position="558"/>
        <end position="567"/>
    </location>
</feature>
<protein>
    <submittedName>
        <fullName evidence="4">Uncharacterized protein</fullName>
    </submittedName>
</protein>
<name>A0A2R6RCN9_ACTCC</name>
<reference evidence="5" key="2">
    <citation type="journal article" date="2018" name="BMC Genomics">
        <title>A manually annotated Actinidia chinensis var. chinensis (kiwifruit) genome highlights the challenges associated with draft genomes and gene prediction in plants.</title>
        <authorList>
            <person name="Pilkington S.M."/>
            <person name="Crowhurst R."/>
            <person name="Hilario E."/>
            <person name="Nardozza S."/>
            <person name="Fraser L."/>
            <person name="Peng Y."/>
            <person name="Gunaseelan K."/>
            <person name="Simpson R."/>
            <person name="Tahir J."/>
            <person name="Deroles S.C."/>
            <person name="Templeton K."/>
            <person name="Luo Z."/>
            <person name="Davy M."/>
            <person name="Cheng C."/>
            <person name="McNeilage M."/>
            <person name="Scaglione D."/>
            <person name="Liu Y."/>
            <person name="Zhang Q."/>
            <person name="Datson P."/>
            <person name="De Silva N."/>
            <person name="Gardiner S.E."/>
            <person name="Bassett H."/>
            <person name="Chagne D."/>
            <person name="McCallum J."/>
            <person name="Dzierzon H."/>
            <person name="Deng C."/>
            <person name="Wang Y.Y."/>
            <person name="Barron L."/>
            <person name="Manako K."/>
            <person name="Bowen J."/>
            <person name="Foster T.M."/>
            <person name="Erridge Z.A."/>
            <person name="Tiffin H."/>
            <person name="Waite C.N."/>
            <person name="Davies K.M."/>
            <person name="Grierson E.P."/>
            <person name="Laing W.A."/>
            <person name="Kirk R."/>
            <person name="Chen X."/>
            <person name="Wood M."/>
            <person name="Montefiori M."/>
            <person name="Brummell D.A."/>
            <person name="Schwinn K.E."/>
            <person name="Catanach A."/>
            <person name="Fullerton C."/>
            <person name="Li D."/>
            <person name="Meiyalaghan S."/>
            <person name="Nieuwenhuizen N."/>
            <person name="Read N."/>
            <person name="Prakash R."/>
            <person name="Hunter D."/>
            <person name="Zhang H."/>
            <person name="McKenzie M."/>
            <person name="Knabel M."/>
            <person name="Harris A."/>
            <person name="Allan A.C."/>
            <person name="Gleave A."/>
            <person name="Chen A."/>
            <person name="Janssen B.J."/>
            <person name="Plunkett B."/>
            <person name="Ampomah-Dwamena C."/>
            <person name="Voogd C."/>
            <person name="Leif D."/>
            <person name="Lafferty D."/>
            <person name="Souleyre E.J.F."/>
            <person name="Varkonyi-Gasic E."/>
            <person name="Gambi F."/>
            <person name="Hanley J."/>
            <person name="Yao J.L."/>
            <person name="Cheung J."/>
            <person name="David K.M."/>
            <person name="Warren B."/>
            <person name="Marsh K."/>
            <person name="Snowden K.C."/>
            <person name="Lin-Wang K."/>
            <person name="Brian L."/>
            <person name="Martinez-Sanchez M."/>
            <person name="Wang M."/>
            <person name="Ileperuma N."/>
            <person name="Macnee N."/>
            <person name="Campin R."/>
            <person name="McAtee P."/>
            <person name="Drummond R.S.M."/>
            <person name="Espley R.V."/>
            <person name="Ireland H.S."/>
            <person name="Wu R."/>
            <person name="Atkinson R.G."/>
            <person name="Karunairetnam S."/>
            <person name="Bulley S."/>
            <person name="Chunkath S."/>
            <person name="Hanley Z."/>
            <person name="Storey R."/>
            <person name="Thrimawithana A.H."/>
            <person name="Thomson S."/>
            <person name="David C."/>
            <person name="Testolin R."/>
            <person name="Huang H."/>
            <person name="Hellens R.P."/>
            <person name="Schaffer R.J."/>
        </authorList>
    </citation>
    <scope>NUCLEOTIDE SEQUENCE [LARGE SCALE GENOMIC DNA]</scope>
    <source>
        <strain evidence="5">cv. Red5</strain>
    </source>
</reference>
<dbReference type="FunCoup" id="A0A2R6RCN9">
    <property type="interactions" value="2713"/>
</dbReference>
<feature type="region of interest" description="Disordered" evidence="1">
    <location>
        <begin position="558"/>
        <end position="580"/>
    </location>
</feature>
<feature type="region of interest" description="Disordered" evidence="1">
    <location>
        <begin position="99"/>
        <end position="137"/>
    </location>
</feature>
<evidence type="ECO:0000313" key="5">
    <source>
        <dbReference type="Proteomes" id="UP000241394"/>
    </source>
</evidence>
<dbReference type="PANTHER" id="PTHR47212:SF4">
    <property type="entry name" value="ADHESIN-LIKE PROTEIN, PUTATIVE (DUF3741)-RELATED"/>
    <property type="match status" value="1"/>
</dbReference>
<proteinExistence type="predicted"/>
<accession>A0A2R6RCN9</accession>
<dbReference type="STRING" id="1590841.A0A2R6RCN9"/>
<feature type="domain" description="DUF4378" evidence="3">
    <location>
        <begin position="772"/>
        <end position="918"/>
    </location>
</feature>
<dbReference type="Proteomes" id="UP000241394">
    <property type="component" value="Chromosome LG7"/>
</dbReference>
<keyword evidence="5" id="KW-1185">Reference proteome</keyword>
<dbReference type="OMA" id="GHDVCLE"/>
<evidence type="ECO:0000313" key="4">
    <source>
        <dbReference type="EMBL" id="PSS26327.1"/>
    </source>
</evidence>
<feature type="compositionally biased region" description="Basic residues" evidence="1">
    <location>
        <begin position="123"/>
        <end position="136"/>
    </location>
</feature>
<evidence type="ECO:0000259" key="3">
    <source>
        <dbReference type="Pfam" id="PF14309"/>
    </source>
</evidence>
<organism evidence="4 5">
    <name type="scientific">Actinidia chinensis var. chinensis</name>
    <name type="common">Chinese soft-hair kiwi</name>
    <dbReference type="NCBI Taxonomy" id="1590841"/>
    <lineage>
        <taxon>Eukaryota</taxon>
        <taxon>Viridiplantae</taxon>
        <taxon>Streptophyta</taxon>
        <taxon>Embryophyta</taxon>
        <taxon>Tracheophyta</taxon>
        <taxon>Spermatophyta</taxon>
        <taxon>Magnoliopsida</taxon>
        <taxon>eudicotyledons</taxon>
        <taxon>Gunneridae</taxon>
        <taxon>Pentapetalae</taxon>
        <taxon>asterids</taxon>
        <taxon>Ericales</taxon>
        <taxon>Actinidiaceae</taxon>
        <taxon>Actinidia</taxon>
    </lineage>
</organism>
<dbReference type="InParanoid" id="A0A2R6RCN9"/>
<sequence length="945" mass="107701">MAKRSQKRHIRYEKEQVGCMWAFISIFDFRHGRSTRKLLTDRRRPSRQVFGVGYALSQLQMLTNSNEKVQENYDGEERGATIVDTAKASVKELMEEEMFTEQDLKQQMSSADYEAKESESERRRRAKKNKKRRSKTSKSSCDIHWELDASENNQDSEEKNSKNLDLEVAVNELCWQIYQKSTSCMRHDWDNVGFDEKLVEAIKVFVDRRLTNATSLTEDRRIDTSKEFIEALETSSSNKELILELLKEPNSLLMKHIADLEGARLEKDEDSNSLARPNLLDGEINNSKPSVPVAHKQRNFFRRRAKSQENILLREDENCRTSNRIVILKPGPASLRGSEAEIKLRASLQSHNGLGTKVQTERIPSQFSFTEIKRKLKHAMGKERHEVHSDDITERFPYERQNSGNSEKGVGGEKGGWSSPNRNHFYNERIAKPPVGIKNKNKNCKPKDTETSIGNGTVEYPKQRVSNIYIEAKKHLSEMLSNGDKIEDFSTWQSPKTLGRILSLPEFNFSPTCSPGRDKEHRFVTAQQRFLPYKNLHVVHDNTWQLKQENHVNCSRQTLNSQSSNQDNPKDNEQSCSSNSDVLGELNRAKAEEGTSGSMRSEKSSEGDVVIEGALLIGGDVAIEQSTDALDQKESKVLDISAEQCNSSAITDDENGALAEVCDEEESAQCLKLNSLEQDQVLSSPLTSPTSSSITKIVGDLDSACERPERPSPVSVLEPLFTEDDISPASIKFQPDELPIQPLRIHFEEQFSSATNQDICAITCMEDEESAFEYVEAVLLASDLNWEEFLLRWLASDQILDPSLFDEIELFSNRPRHDQKLLFDCTNQVLEEVCERYFGYTPWVSFVKHNIRPIPWRKDLIREVWEGVEWSLLLHPSPSTLDQIIRKDLEKNGTWMNLRTDVESVGTDIQEAIFEELVAVTISSFVNENPEINSPVLPAELIEIE</sequence>
<dbReference type="EMBL" id="NKQK01000007">
    <property type="protein sequence ID" value="PSS26327.1"/>
    <property type="molecule type" value="Genomic_DNA"/>
</dbReference>